<protein>
    <submittedName>
        <fullName evidence="1">Uncharacterized protein</fullName>
    </submittedName>
</protein>
<name>A0A0F9E5G5_9ZZZZ</name>
<proteinExistence type="predicted"/>
<evidence type="ECO:0000313" key="1">
    <source>
        <dbReference type="EMBL" id="KKL19243.1"/>
    </source>
</evidence>
<sequence>MKLLVVLATFAVLYGCAEARAVNRLRVEFWQDADSARYAITWVAGPQGARQRPTAYYDVELVSVGVTIASDTTSGLTDTLAVGYPPLDSILPLVARVRAVDTDGDPSAWAESSPFTLTTPKLPPSPPDSVRADTTLVALAQIILRPSFVSVAPGDTVRFCTLYLLSDGASGLAINSRGIAACDLVYERWLTERSA</sequence>
<comment type="caution">
    <text evidence="1">The sequence shown here is derived from an EMBL/GenBank/DDBJ whole genome shotgun (WGS) entry which is preliminary data.</text>
</comment>
<organism evidence="1">
    <name type="scientific">marine sediment metagenome</name>
    <dbReference type="NCBI Taxonomy" id="412755"/>
    <lineage>
        <taxon>unclassified sequences</taxon>
        <taxon>metagenomes</taxon>
        <taxon>ecological metagenomes</taxon>
    </lineage>
</organism>
<gene>
    <name evidence="1" type="ORF">LCGC14_2467420</name>
</gene>
<dbReference type="EMBL" id="LAZR01038558">
    <property type="protein sequence ID" value="KKL19243.1"/>
    <property type="molecule type" value="Genomic_DNA"/>
</dbReference>
<reference evidence="1" key="1">
    <citation type="journal article" date="2015" name="Nature">
        <title>Complex archaea that bridge the gap between prokaryotes and eukaryotes.</title>
        <authorList>
            <person name="Spang A."/>
            <person name="Saw J.H."/>
            <person name="Jorgensen S.L."/>
            <person name="Zaremba-Niedzwiedzka K."/>
            <person name="Martijn J."/>
            <person name="Lind A.E."/>
            <person name="van Eijk R."/>
            <person name="Schleper C."/>
            <person name="Guy L."/>
            <person name="Ettema T.J."/>
        </authorList>
    </citation>
    <scope>NUCLEOTIDE SEQUENCE</scope>
</reference>
<dbReference type="PROSITE" id="PS51257">
    <property type="entry name" value="PROKAR_LIPOPROTEIN"/>
    <property type="match status" value="1"/>
</dbReference>
<dbReference type="AlphaFoldDB" id="A0A0F9E5G5"/>
<accession>A0A0F9E5G5</accession>